<dbReference type="EMBL" id="QGNW01000035">
    <property type="protein sequence ID" value="RVX10154.1"/>
    <property type="molecule type" value="Genomic_DNA"/>
</dbReference>
<reference evidence="1 2" key="1">
    <citation type="journal article" date="2018" name="PLoS Genet.">
        <title>Population sequencing reveals clonal diversity and ancestral inbreeding in the grapevine cultivar Chardonnay.</title>
        <authorList>
            <person name="Roach M.J."/>
            <person name="Johnson D.L."/>
            <person name="Bohlmann J."/>
            <person name="van Vuuren H.J."/>
            <person name="Jones S.J."/>
            <person name="Pretorius I.S."/>
            <person name="Schmidt S.A."/>
            <person name="Borneman A.R."/>
        </authorList>
    </citation>
    <scope>NUCLEOTIDE SEQUENCE [LARGE SCALE GENOMIC DNA]</scope>
    <source>
        <strain evidence="2">cv. Chardonnay</strain>
        <tissue evidence="1">Leaf</tissue>
    </source>
</reference>
<sequence length="232" mass="26760">MDKSESIPMGRVENVEDLVAELGCKVGSLLSTFLGMSLGAPFNPWQLEMELRDWLCGSDNISLRVENHLDMKRFVQFANLFYVYSPFARSDWNRFKGIFCRKRVSFQKDKWCGTTPLCESFPSLFALATSKEAWVKDVWTISMRKGGGGSLSPCFSRPFNDWKMNEMENLLCLSGKRVIMDEDRVRWVELKYGNFLVKSLYKALDPDSCFLMKIIWNSSVQPKVSFFAWEAS</sequence>
<dbReference type="PANTHER" id="PTHR36617:SF15">
    <property type="entry name" value="REVERSE TRANSCRIPTASE ZINC-BINDING DOMAIN-CONTAINING PROTEIN"/>
    <property type="match status" value="1"/>
</dbReference>
<evidence type="ECO:0000313" key="2">
    <source>
        <dbReference type="Proteomes" id="UP000288805"/>
    </source>
</evidence>
<evidence type="ECO:0000313" key="1">
    <source>
        <dbReference type="EMBL" id="RVX10154.1"/>
    </source>
</evidence>
<protein>
    <recommendedName>
        <fullName evidence="3">Reverse transcriptase zinc-binding domain-containing protein</fullName>
    </recommendedName>
</protein>
<name>A0A438JMJ3_VITVI</name>
<dbReference type="PANTHER" id="PTHR36617">
    <property type="entry name" value="PROTEIN, PUTATIVE-RELATED"/>
    <property type="match status" value="1"/>
</dbReference>
<organism evidence="1 2">
    <name type="scientific">Vitis vinifera</name>
    <name type="common">Grape</name>
    <dbReference type="NCBI Taxonomy" id="29760"/>
    <lineage>
        <taxon>Eukaryota</taxon>
        <taxon>Viridiplantae</taxon>
        <taxon>Streptophyta</taxon>
        <taxon>Embryophyta</taxon>
        <taxon>Tracheophyta</taxon>
        <taxon>Spermatophyta</taxon>
        <taxon>Magnoliopsida</taxon>
        <taxon>eudicotyledons</taxon>
        <taxon>Gunneridae</taxon>
        <taxon>Pentapetalae</taxon>
        <taxon>rosids</taxon>
        <taxon>Vitales</taxon>
        <taxon>Vitaceae</taxon>
        <taxon>Viteae</taxon>
        <taxon>Vitis</taxon>
    </lineage>
</organism>
<proteinExistence type="predicted"/>
<gene>
    <name evidence="1" type="ORF">CK203_016234</name>
</gene>
<dbReference type="Proteomes" id="UP000288805">
    <property type="component" value="Unassembled WGS sequence"/>
</dbReference>
<accession>A0A438JMJ3</accession>
<evidence type="ECO:0008006" key="3">
    <source>
        <dbReference type="Google" id="ProtNLM"/>
    </source>
</evidence>
<dbReference type="AlphaFoldDB" id="A0A438JMJ3"/>
<comment type="caution">
    <text evidence="1">The sequence shown here is derived from an EMBL/GenBank/DDBJ whole genome shotgun (WGS) entry which is preliminary data.</text>
</comment>